<keyword evidence="3" id="KW-0963">Cytoplasm</keyword>
<dbReference type="PATRIC" id="fig|883112.3.peg.959"/>
<evidence type="ECO:0000256" key="8">
    <source>
        <dbReference type="ARBA" id="ARBA00037387"/>
    </source>
</evidence>
<dbReference type="SUPFAM" id="SSF52794">
    <property type="entry name" value="PTS system IIB component-like"/>
    <property type="match status" value="1"/>
</dbReference>
<dbReference type="SUPFAM" id="SSF63520">
    <property type="entry name" value="PTS-regulatory domain, PRD"/>
    <property type="match status" value="1"/>
</dbReference>
<evidence type="ECO:0000256" key="9">
    <source>
        <dbReference type="ARBA" id="ARBA00041175"/>
    </source>
</evidence>
<keyword evidence="5" id="KW-0808">Transferase</keyword>
<organism evidence="14 15">
    <name type="scientific">Falseniella ignava CCUG 37419</name>
    <dbReference type="NCBI Taxonomy" id="883112"/>
    <lineage>
        <taxon>Bacteria</taxon>
        <taxon>Bacillati</taxon>
        <taxon>Bacillota</taxon>
        <taxon>Bacilli</taxon>
        <taxon>Lactobacillales</taxon>
        <taxon>Aerococcaceae</taxon>
        <taxon>Falseniella</taxon>
    </lineage>
</organism>
<dbReference type="InterPro" id="IPR051351">
    <property type="entry name" value="Ascorbate-PTS_EIIA_comp"/>
</dbReference>
<dbReference type="RefSeq" id="WP_006701609.1">
    <property type="nucleotide sequence ID" value="NZ_JH932301.1"/>
</dbReference>
<keyword evidence="2" id="KW-0813">Transport</keyword>
<evidence type="ECO:0000256" key="10">
    <source>
        <dbReference type="ARBA" id="ARBA00042072"/>
    </source>
</evidence>
<evidence type="ECO:0000259" key="11">
    <source>
        <dbReference type="PROSITE" id="PS51094"/>
    </source>
</evidence>
<dbReference type="InterPro" id="IPR016152">
    <property type="entry name" value="PTrfase/Anion_transptr"/>
</dbReference>
<dbReference type="InterPro" id="IPR013011">
    <property type="entry name" value="PTS_EIIB_2"/>
</dbReference>
<feature type="domain" description="PRD" evidence="13">
    <location>
        <begin position="205"/>
        <end position="312"/>
    </location>
</feature>
<evidence type="ECO:0000256" key="3">
    <source>
        <dbReference type="ARBA" id="ARBA00022490"/>
    </source>
</evidence>
<dbReference type="eggNOG" id="COG3711">
    <property type="taxonomic scope" value="Bacteria"/>
</dbReference>
<keyword evidence="15" id="KW-1185">Reference proteome</keyword>
<dbReference type="AlphaFoldDB" id="K1LGM3"/>
<dbReference type="HOGENOM" id="CLU_013442_1_0_9"/>
<evidence type="ECO:0000256" key="6">
    <source>
        <dbReference type="ARBA" id="ARBA00022683"/>
    </source>
</evidence>
<reference evidence="14 15" key="1">
    <citation type="submission" date="2012-07" db="EMBL/GenBank/DDBJ databases">
        <title>The Genome Sequence of Facklamia ignava CCUG 37419.</title>
        <authorList>
            <consortium name="The Broad Institute Genome Sequencing Platform"/>
            <person name="Earl A."/>
            <person name="Ward D."/>
            <person name="Feldgarden M."/>
            <person name="Gevers D."/>
            <person name="Huys G."/>
            <person name="Walker B."/>
            <person name="Young S.K."/>
            <person name="Zeng Q."/>
            <person name="Gargeya S."/>
            <person name="Fitzgerald M."/>
            <person name="Haas B."/>
            <person name="Abouelleil A."/>
            <person name="Alvarado L."/>
            <person name="Arachchi H.M."/>
            <person name="Berlin A.M."/>
            <person name="Chapman S.B."/>
            <person name="Goldberg J."/>
            <person name="Griggs A."/>
            <person name="Gujja S."/>
            <person name="Hansen M."/>
            <person name="Howarth C."/>
            <person name="Imamovic A."/>
            <person name="Larimer J."/>
            <person name="McCowen C."/>
            <person name="Montmayeur A."/>
            <person name="Murphy C."/>
            <person name="Neiman D."/>
            <person name="Pearson M."/>
            <person name="Priest M."/>
            <person name="Roberts A."/>
            <person name="Saif S."/>
            <person name="Shea T."/>
            <person name="Sisk P."/>
            <person name="Sykes S."/>
            <person name="Wortman J."/>
            <person name="Nusbaum C."/>
            <person name="Birren B."/>
        </authorList>
    </citation>
    <scope>NUCLEOTIDE SEQUENCE [LARGE SCALE GENOMIC DNA]</scope>
    <source>
        <strain evidence="14 15">CCUG 37419</strain>
    </source>
</reference>
<name>K1LGM3_9LACT</name>
<keyword evidence="4" id="KW-0597">Phosphoprotein</keyword>
<dbReference type="GO" id="GO:0009401">
    <property type="term" value="P:phosphoenolpyruvate-dependent sugar phosphotransferase system"/>
    <property type="evidence" value="ECO:0007669"/>
    <property type="project" value="UniProtKB-KW"/>
</dbReference>
<dbReference type="EMBL" id="AGZE01000026">
    <property type="protein sequence ID" value="EKB55775.1"/>
    <property type="molecule type" value="Genomic_DNA"/>
</dbReference>
<evidence type="ECO:0000256" key="4">
    <source>
        <dbReference type="ARBA" id="ARBA00022553"/>
    </source>
</evidence>
<dbReference type="STRING" id="883112.HMPREF9707_00962"/>
<dbReference type="PANTHER" id="PTHR36203">
    <property type="entry name" value="ASCORBATE-SPECIFIC PTS SYSTEM EIIA COMPONENT"/>
    <property type="match status" value="1"/>
</dbReference>
<dbReference type="CDD" id="cd00211">
    <property type="entry name" value="PTS_IIA_fru"/>
    <property type="match status" value="1"/>
</dbReference>
<gene>
    <name evidence="14" type="ORF">HMPREF9707_00962</name>
</gene>
<comment type="subcellular location">
    <subcellularLocation>
        <location evidence="1">Cytoplasm</location>
    </subcellularLocation>
</comment>
<dbReference type="InterPro" id="IPR011608">
    <property type="entry name" value="PRD"/>
</dbReference>
<feature type="domain" description="PTS EIIA type-2" evidence="11">
    <location>
        <begin position="456"/>
        <end position="605"/>
    </location>
</feature>
<evidence type="ECO:0000256" key="7">
    <source>
        <dbReference type="ARBA" id="ARBA00022777"/>
    </source>
</evidence>
<dbReference type="Gene3D" id="3.40.50.2300">
    <property type="match status" value="1"/>
</dbReference>
<keyword evidence="6" id="KW-0598">Phosphotransferase system</keyword>
<dbReference type="Gene3D" id="1.10.10.10">
    <property type="entry name" value="Winged helix-like DNA-binding domain superfamily/Winged helix DNA-binding domain"/>
    <property type="match status" value="1"/>
</dbReference>
<dbReference type="InterPro" id="IPR002178">
    <property type="entry name" value="PTS_EIIA_type-2_dom"/>
</dbReference>
<keyword evidence="7" id="KW-0418">Kinase</keyword>
<comment type="caution">
    <text evidence="14">The sequence shown here is derived from an EMBL/GenBank/DDBJ whole genome shotgun (WGS) entry which is preliminary data.</text>
</comment>
<dbReference type="PROSITE" id="PS51372">
    <property type="entry name" value="PRD_2"/>
    <property type="match status" value="1"/>
</dbReference>
<dbReference type="PROSITE" id="PS51094">
    <property type="entry name" value="PTS_EIIA_TYPE_2"/>
    <property type="match status" value="1"/>
</dbReference>
<sequence>MTNQIYNADQRQKMIYLMLFVKENNSSLFHIQDVLEVSKNTIINDMNNLKNNLRKAGSQTQIVYSRKEGYRLKGNAVQVRSEVFDCIDKLLHEISIDIIIQNIVDEDVVFLSNFREMFKKITCEITVVPSRRDRVFLFLYCLFLHLDRNGIGLDSSNQSKFSVSNKIQQIVTELLINIDRAYEDIEKEYIAGVLLTMSNNQFLMEDFPTISNVAREIVKEVERISAVRFEEREKLISDLYNHLIPAYYRIVLELKFENTLLNKIKNEYLEMFNIVSLGLKPLKQFIDCDIPEDEVGFLTLLFVGYSKRKRIVDTLNAIVVCPNGFSSSLIMKSTLIQLFPNINFIATHNHELTESMIIENRIDAIFSNVPINLGVKNYVVSPLMSELEKRELYNNIQNDFFFKNQGTLLIEQVIDSVMPYIVIKDNLTRGDLINRVTEQLSLEKESRGDDKPMLTDLLTTDKIVIVDQEMDWEQSIASAANPLLEKEFITQEYIQSMIDVVKEMGPYIVLAPQVALAHSRPENGVKELGISLLINKKPIDYNEASQEEFDEDRLVQLVFVLAAIDNETHLTALIQLSQIMDDESTVAKLLEASNSEEALKIITKKLKEEGND</sequence>
<evidence type="ECO:0000259" key="12">
    <source>
        <dbReference type="PROSITE" id="PS51099"/>
    </source>
</evidence>
<evidence type="ECO:0000256" key="5">
    <source>
        <dbReference type="ARBA" id="ARBA00022679"/>
    </source>
</evidence>
<proteinExistence type="predicted"/>
<dbReference type="Pfam" id="PF00359">
    <property type="entry name" value="PTS_EIIA_2"/>
    <property type="match status" value="1"/>
</dbReference>
<dbReference type="Pfam" id="PF00874">
    <property type="entry name" value="PRD"/>
    <property type="match status" value="1"/>
</dbReference>
<evidence type="ECO:0000256" key="1">
    <source>
        <dbReference type="ARBA" id="ARBA00004496"/>
    </source>
</evidence>
<dbReference type="GO" id="GO:0008982">
    <property type="term" value="F:protein-N(PI)-phosphohistidine-sugar phosphotransferase activity"/>
    <property type="evidence" value="ECO:0007669"/>
    <property type="project" value="InterPro"/>
</dbReference>
<comment type="function">
    <text evidence="8">The phosphoenolpyruvate-dependent sugar phosphotransferase system (sugar PTS), a major carbohydrate active transport system, catalyzes the phosphorylation of incoming sugar substrates concomitantly with their translocation across the cell membrane. The enzyme II UlaABC PTS system is involved in ascorbate transport.</text>
</comment>
<accession>K1LGM3</accession>
<dbReference type="InterPro" id="IPR036388">
    <property type="entry name" value="WH-like_DNA-bd_sf"/>
</dbReference>
<dbReference type="GO" id="GO:0006355">
    <property type="term" value="P:regulation of DNA-templated transcription"/>
    <property type="evidence" value="ECO:0007669"/>
    <property type="project" value="InterPro"/>
</dbReference>
<dbReference type="Gene3D" id="1.10.1790.10">
    <property type="entry name" value="PRD domain"/>
    <property type="match status" value="1"/>
</dbReference>
<evidence type="ECO:0000313" key="14">
    <source>
        <dbReference type="EMBL" id="EKB55775.1"/>
    </source>
</evidence>
<dbReference type="Gene3D" id="3.40.930.10">
    <property type="entry name" value="Mannitol-specific EII, Chain A"/>
    <property type="match status" value="1"/>
</dbReference>
<dbReference type="SUPFAM" id="SSF55804">
    <property type="entry name" value="Phoshotransferase/anion transport protein"/>
    <property type="match status" value="1"/>
</dbReference>
<dbReference type="CDD" id="cd05568">
    <property type="entry name" value="PTS_IIB_bgl_like"/>
    <property type="match status" value="1"/>
</dbReference>
<protein>
    <recommendedName>
        <fullName evidence="9">Ascorbate-specific PTS system EIIA component</fullName>
    </recommendedName>
    <alternativeName>
        <fullName evidence="10">Ascorbate-specific phosphotransferase enzyme IIA component</fullName>
    </alternativeName>
</protein>
<dbReference type="InterPro" id="IPR036095">
    <property type="entry name" value="PTS_EIIB-like_sf"/>
</dbReference>
<evidence type="ECO:0000256" key="2">
    <source>
        <dbReference type="ARBA" id="ARBA00022448"/>
    </source>
</evidence>
<feature type="domain" description="PTS EIIB type-2" evidence="12">
    <location>
        <begin position="315"/>
        <end position="404"/>
    </location>
</feature>
<dbReference type="PROSITE" id="PS51099">
    <property type="entry name" value="PTS_EIIB_TYPE_2"/>
    <property type="match status" value="1"/>
</dbReference>
<evidence type="ECO:0000259" key="13">
    <source>
        <dbReference type="PROSITE" id="PS51372"/>
    </source>
</evidence>
<dbReference type="Proteomes" id="UP000005147">
    <property type="component" value="Unassembled WGS sequence"/>
</dbReference>
<evidence type="ECO:0000313" key="15">
    <source>
        <dbReference type="Proteomes" id="UP000005147"/>
    </source>
</evidence>
<dbReference type="GO" id="GO:0005737">
    <property type="term" value="C:cytoplasm"/>
    <property type="evidence" value="ECO:0007669"/>
    <property type="project" value="UniProtKB-SubCell"/>
</dbReference>
<dbReference type="InterPro" id="IPR036634">
    <property type="entry name" value="PRD_sf"/>
</dbReference>
<dbReference type="GO" id="GO:0016301">
    <property type="term" value="F:kinase activity"/>
    <property type="evidence" value="ECO:0007669"/>
    <property type="project" value="UniProtKB-KW"/>
</dbReference>
<dbReference type="PANTHER" id="PTHR36203:SF1">
    <property type="entry name" value="ASCORBATE-SPECIFIC PTS SYSTEM EIIA COMPONENT"/>
    <property type="match status" value="1"/>
</dbReference>